<gene>
    <name evidence="2" type="ORF">SDC9_194005</name>
</gene>
<dbReference type="EMBL" id="VSSQ01107063">
    <property type="protein sequence ID" value="MPN46419.1"/>
    <property type="molecule type" value="Genomic_DNA"/>
</dbReference>
<keyword evidence="1" id="KW-1133">Transmembrane helix</keyword>
<reference evidence="2" key="1">
    <citation type="submission" date="2019-08" db="EMBL/GenBank/DDBJ databases">
        <authorList>
            <person name="Kucharzyk K."/>
            <person name="Murdoch R.W."/>
            <person name="Higgins S."/>
            <person name="Loffler F."/>
        </authorList>
    </citation>
    <scope>NUCLEOTIDE SEQUENCE</scope>
</reference>
<keyword evidence="1" id="KW-0472">Membrane</keyword>
<accession>A0A645I7Q5</accession>
<protein>
    <submittedName>
        <fullName evidence="2">Uncharacterized protein</fullName>
    </submittedName>
</protein>
<evidence type="ECO:0000256" key="1">
    <source>
        <dbReference type="SAM" id="Phobius"/>
    </source>
</evidence>
<evidence type="ECO:0000313" key="2">
    <source>
        <dbReference type="EMBL" id="MPN46419.1"/>
    </source>
</evidence>
<keyword evidence="1" id="KW-0812">Transmembrane</keyword>
<organism evidence="2">
    <name type="scientific">bioreactor metagenome</name>
    <dbReference type="NCBI Taxonomy" id="1076179"/>
    <lineage>
        <taxon>unclassified sequences</taxon>
        <taxon>metagenomes</taxon>
        <taxon>ecological metagenomes</taxon>
    </lineage>
</organism>
<feature type="transmembrane region" description="Helical" evidence="1">
    <location>
        <begin position="12"/>
        <end position="34"/>
    </location>
</feature>
<name>A0A645I7Q5_9ZZZZ</name>
<proteinExistence type="predicted"/>
<sequence>MYRQPAVAVHPGAQPFLVSGGALLVKIALAVRLFRAKCAPGMNVFFELVAKWPGGALIRQQADQGI</sequence>
<comment type="caution">
    <text evidence="2">The sequence shown here is derived from an EMBL/GenBank/DDBJ whole genome shotgun (WGS) entry which is preliminary data.</text>
</comment>
<dbReference type="AlphaFoldDB" id="A0A645I7Q5"/>